<dbReference type="GO" id="GO:0003677">
    <property type="term" value="F:DNA binding"/>
    <property type="evidence" value="ECO:0007669"/>
    <property type="project" value="UniProtKB-KW"/>
</dbReference>
<organism evidence="6 7">
    <name type="scientific">Erythrobacter mangrovi</name>
    <dbReference type="NCBI Taxonomy" id="2739433"/>
    <lineage>
        <taxon>Bacteria</taxon>
        <taxon>Pseudomonadati</taxon>
        <taxon>Pseudomonadota</taxon>
        <taxon>Alphaproteobacteria</taxon>
        <taxon>Sphingomonadales</taxon>
        <taxon>Erythrobacteraceae</taxon>
        <taxon>Erythrobacter/Porphyrobacter group</taxon>
        <taxon>Erythrobacter</taxon>
    </lineage>
</organism>
<dbReference type="InterPro" id="IPR000847">
    <property type="entry name" value="LysR_HTH_N"/>
</dbReference>
<comment type="similarity">
    <text evidence="1">Belongs to the LysR transcriptional regulatory family.</text>
</comment>
<evidence type="ECO:0000313" key="7">
    <source>
        <dbReference type="Proteomes" id="UP000504693"/>
    </source>
</evidence>
<dbReference type="AlphaFoldDB" id="A0A7D3XA85"/>
<reference evidence="6 7" key="1">
    <citation type="submission" date="2020-05" db="EMBL/GenBank/DDBJ databases">
        <title>Erythrobacter mangrovi sp. nov., isolated from rhizosphere soil of mangrove plant (Kandelia candel).</title>
        <authorList>
            <person name="Ye Y.H."/>
        </authorList>
    </citation>
    <scope>NUCLEOTIDE SEQUENCE [LARGE SCALE GENOMIC DNA]</scope>
    <source>
        <strain evidence="6 7">EB310</strain>
    </source>
</reference>
<keyword evidence="3" id="KW-0238">DNA-binding</keyword>
<sequence>MTDQLDLNLLRVFEALLEEESVTRTAHRLNLSQAAVSAALGRLRKSYGDILFFRAGHGMAPTVRALELAPDIRRAMDAIRATLGGSISERRHVILGMSDDIEMAFGSRLIASFSNDLPMVVPVFRQSHSEIAAELLRERTIDFALGSGGLMARGLHRILLGTSVYLSIARKDGEHGVIDLDQFCDRPHLLISAGGMSGIVDTALAALGRSRSVVASSTHFSAVPFLLEGDMIATIPAHAARAIARVADLHVFEPPVELGSYPLELSARSTDLRDPLKAQSMDVIRRAFTPAE</sequence>
<dbReference type="KEGG" id="emv:HQR01_04170"/>
<dbReference type="Gene3D" id="3.40.190.10">
    <property type="entry name" value="Periplasmic binding protein-like II"/>
    <property type="match status" value="2"/>
</dbReference>
<protein>
    <submittedName>
        <fullName evidence="6">LysR family transcriptional regulator</fullName>
    </submittedName>
</protein>
<keyword evidence="7" id="KW-1185">Reference proteome</keyword>
<feature type="domain" description="HTH lysR-type" evidence="5">
    <location>
        <begin position="5"/>
        <end position="62"/>
    </location>
</feature>
<keyword evidence="2" id="KW-0805">Transcription regulation</keyword>
<proteinExistence type="inferred from homology"/>
<evidence type="ECO:0000256" key="4">
    <source>
        <dbReference type="ARBA" id="ARBA00023163"/>
    </source>
</evidence>
<dbReference type="PROSITE" id="PS50931">
    <property type="entry name" value="HTH_LYSR"/>
    <property type="match status" value="1"/>
</dbReference>
<gene>
    <name evidence="6" type="ORF">HQR01_04170</name>
</gene>
<dbReference type="InterPro" id="IPR036390">
    <property type="entry name" value="WH_DNA-bd_sf"/>
</dbReference>
<evidence type="ECO:0000256" key="2">
    <source>
        <dbReference type="ARBA" id="ARBA00023015"/>
    </source>
</evidence>
<accession>A0A7D3XA85</accession>
<dbReference type="PANTHER" id="PTHR30118:SF15">
    <property type="entry name" value="TRANSCRIPTIONAL REGULATORY PROTEIN"/>
    <property type="match status" value="1"/>
</dbReference>
<evidence type="ECO:0000256" key="3">
    <source>
        <dbReference type="ARBA" id="ARBA00023125"/>
    </source>
</evidence>
<dbReference type="PANTHER" id="PTHR30118">
    <property type="entry name" value="HTH-TYPE TRANSCRIPTIONAL REGULATOR LEUO-RELATED"/>
    <property type="match status" value="1"/>
</dbReference>
<dbReference type="Gene3D" id="1.10.10.10">
    <property type="entry name" value="Winged helix-like DNA-binding domain superfamily/Winged helix DNA-binding domain"/>
    <property type="match status" value="1"/>
</dbReference>
<dbReference type="Pfam" id="PF00126">
    <property type="entry name" value="HTH_1"/>
    <property type="match status" value="1"/>
</dbReference>
<dbReference type="InterPro" id="IPR050389">
    <property type="entry name" value="LysR-type_TF"/>
</dbReference>
<name>A0A7D3XA85_9SPHN</name>
<dbReference type="PRINTS" id="PR00039">
    <property type="entry name" value="HTHLYSR"/>
</dbReference>
<evidence type="ECO:0000256" key="1">
    <source>
        <dbReference type="ARBA" id="ARBA00009437"/>
    </source>
</evidence>
<dbReference type="Pfam" id="PF03466">
    <property type="entry name" value="LysR_substrate"/>
    <property type="match status" value="1"/>
</dbReference>
<dbReference type="GO" id="GO:0003700">
    <property type="term" value="F:DNA-binding transcription factor activity"/>
    <property type="evidence" value="ECO:0007669"/>
    <property type="project" value="InterPro"/>
</dbReference>
<dbReference type="RefSeq" id="WP_173212822.1">
    <property type="nucleotide sequence ID" value="NZ_CP053921.1"/>
</dbReference>
<dbReference type="SUPFAM" id="SSF53850">
    <property type="entry name" value="Periplasmic binding protein-like II"/>
    <property type="match status" value="1"/>
</dbReference>
<evidence type="ECO:0000259" key="5">
    <source>
        <dbReference type="PROSITE" id="PS50931"/>
    </source>
</evidence>
<dbReference type="Proteomes" id="UP000504693">
    <property type="component" value="Chromosome"/>
</dbReference>
<dbReference type="InterPro" id="IPR036388">
    <property type="entry name" value="WH-like_DNA-bd_sf"/>
</dbReference>
<dbReference type="InterPro" id="IPR005119">
    <property type="entry name" value="LysR_subst-bd"/>
</dbReference>
<dbReference type="EMBL" id="CP053921">
    <property type="protein sequence ID" value="QKG70630.1"/>
    <property type="molecule type" value="Genomic_DNA"/>
</dbReference>
<dbReference type="SUPFAM" id="SSF46785">
    <property type="entry name" value="Winged helix' DNA-binding domain"/>
    <property type="match status" value="1"/>
</dbReference>
<evidence type="ECO:0000313" key="6">
    <source>
        <dbReference type="EMBL" id="QKG70630.1"/>
    </source>
</evidence>
<keyword evidence="4" id="KW-0804">Transcription</keyword>